<protein>
    <submittedName>
        <fullName evidence="1">Uncharacterized protein</fullName>
    </submittedName>
</protein>
<name>A0A0G4GXG5_9ALVE</name>
<evidence type="ECO:0000313" key="1">
    <source>
        <dbReference type="EMBL" id="CEM35754.1"/>
    </source>
</evidence>
<dbReference type="EMBL" id="CDMZ01001657">
    <property type="protein sequence ID" value="CEM35754.1"/>
    <property type="molecule type" value="Genomic_DNA"/>
</dbReference>
<accession>A0A0G4GXG5</accession>
<dbReference type="PhylomeDB" id="A0A0G4GXG5"/>
<sequence length="274" mass="30597">MDIQKLPEFFFCRYFVARKIQDPTFDIQLAAEETAQRLFELQADLRPTEAAVPKLQPESPDFLKGPRAAFSSFVRESPSSVESLSADMLEAARKVVPVALGEIEWGQVAAAFLKQLQPTGLVDPSASIYTKFLEQLEKDSEQAMSKGVKPPILVTRDVQSLTANDKVAAVFDTLFTKFLPKKQGGSNVSVVIEKTEYLLSNMQNALRRAPDSFLEFEVKELPEEEVRKELVETMGIFNDAEFEKVWDLVGGHMGHLNLLRPHAAHKWKNAGGGD</sequence>
<reference evidence="1" key="1">
    <citation type="submission" date="2014-11" db="EMBL/GenBank/DDBJ databases">
        <authorList>
            <person name="Otto D Thomas"/>
            <person name="Naeem Raeece"/>
        </authorList>
    </citation>
    <scope>NUCLEOTIDE SEQUENCE</scope>
</reference>
<dbReference type="AlphaFoldDB" id="A0A0G4GXG5"/>
<proteinExistence type="predicted"/>
<dbReference type="VEuPathDB" id="CryptoDB:Cvel_5371"/>
<gene>
    <name evidence="1" type="ORF">Cvel_5371</name>
</gene>
<organism evidence="1">
    <name type="scientific">Chromera velia CCMP2878</name>
    <dbReference type="NCBI Taxonomy" id="1169474"/>
    <lineage>
        <taxon>Eukaryota</taxon>
        <taxon>Sar</taxon>
        <taxon>Alveolata</taxon>
        <taxon>Colpodellida</taxon>
        <taxon>Chromeraceae</taxon>
        <taxon>Chromera</taxon>
    </lineage>
</organism>